<evidence type="ECO:0000313" key="1">
    <source>
        <dbReference type="EMBL" id="MBD2755184.1"/>
    </source>
</evidence>
<evidence type="ECO:0000313" key="2">
    <source>
        <dbReference type="Proteomes" id="UP000653797"/>
    </source>
</evidence>
<protein>
    <recommendedName>
        <fullName evidence="3">Wadjet protein JetD C-terminal domain-containing protein</fullName>
    </recommendedName>
</protein>
<dbReference type="AlphaFoldDB" id="A0A927GEV2"/>
<reference evidence="1" key="1">
    <citation type="submission" date="2020-09" db="EMBL/GenBank/DDBJ databases">
        <authorList>
            <person name="Kim M.K."/>
        </authorList>
    </citation>
    <scope>NUCLEOTIDE SEQUENCE</scope>
    <source>
        <strain evidence="1">BT704</strain>
    </source>
</reference>
<comment type="caution">
    <text evidence="1">The sequence shown here is derived from an EMBL/GenBank/DDBJ whole genome shotgun (WGS) entry which is preliminary data.</text>
</comment>
<accession>A0A927GEV2</accession>
<name>A0A927GEV2_9BACT</name>
<sequence>MNWLTATKLHQLYTNKSTVSTDQFVSDATIQGFINTTGELCIDGRNVIVNNSREESFLEYYELKYLPKYQRYNALLDKHKLLTDKNGRKKVQVRYEEDELAVLLKLDEQMSDGSVAEIRKQIIEREESIRGVSRMFFFNDEKYLDEKKSLVEALKRVLDIDKLANDKGEQWIYKLTIPNRKLVVLCENLDFLRRPTRPRKYQIELWYAGGRNTPKLEYERTLLDVPIYYSCDWDHDGLEIYQDVKGRLPTIQLLTPISNAINLADSPNHHSYWEELDSTWIDNISEENLSNNHKNIINNLIAKEAWIREEDNDLIEMLISNDAIANL</sequence>
<keyword evidence="2" id="KW-1185">Reference proteome</keyword>
<dbReference type="Proteomes" id="UP000653797">
    <property type="component" value="Unassembled WGS sequence"/>
</dbReference>
<gene>
    <name evidence="1" type="ORF">IC230_19945</name>
</gene>
<organism evidence="1 2">
    <name type="scientific">Spirosoma validum</name>
    <dbReference type="NCBI Taxonomy" id="2771355"/>
    <lineage>
        <taxon>Bacteria</taxon>
        <taxon>Pseudomonadati</taxon>
        <taxon>Bacteroidota</taxon>
        <taxon>Cytophagia</taxon>
        <taxon>Cytophagales</taxon>
        <taxon>Cytophagaceae</taxon>
        <taxon>Spirosoma</taxon>
    </lineage>
</organism>
<dbReference type="EMBL" id="JACXAA010000007">
    <property type="protein sequence ID" value="MBD2755184.1"/>
    <property type="molecule type" value="Genomic_DNA"/>
</dbReference>
<evidence type="ECO:0008006" key="3">
    <source>
        <dbReference type="Google" id="ProtNLM"/>
    </source>
</evidence>
<proteinExistence type="predicted"/>
<dbReference type="RefSeq" id="WP_191040798.1">
    <property type="nucleotide sequence ID" value="NZ_JACXAA010000007.1"/>
</dbReference>